<evidence type="ECO:0000313" key="3">
    <source>
        <dbReference type="RefSeq" id="XP_033571143.1"/>
    </source>
</evidence>
<dbReference type="OrthoDB" id="409136at2759"/>
<dbReference type="RefSeq" id="XP_033571143.1">
    <property type="nucleotide sequence ID" value="XM_033714462.1"/>
</dbReference>
<reference evidence="1 3" key="1">
    <citation type="journal article" date="2020" name="Stud. Mycol.">
        <title>101 Dothideomycetes genomes: a test case for predicting lifestyles and emergence of pathogens.</title>
        <authorList>
            <person name="Haridas S."/>
            <person name="Albert R."/>
            <person name="Binder M."/>
            <person name="Bloem J."/>
            <person name="Labutti K."/>
            <person name="Salamov A."/>
            <person name="Andreopoulos B."/>
            <person name="Baker S."/>
            <person name="Barry K."/>
            <person name="Bills G."/>
            <person name="Bluhm B."/>
            <person name="Cannon C."/>
            <person name="Castanera R."/>
            <person name="Culley D."/>
            <person name="Daum C."/>
            <person name="Ezra D."/>
            <person name="Gonzalez J."/>
            <person name="Henrissat B."/>
            <person name="Kuo A."/>
            <person name="Liang C."/>
            <person name="Lipzen A."/>
            <person name="Lutzoni F."/>
            <person name="Magnuson J."/>
            <person name="Mondo S."/>
            <person name="Nolan M."/>
            <person name="Ohm R."/>
            <person name="Pangilinan J."/>
            <person name="Park H.-J."/>
            <person name="Ramirez L."/>
            <person name="Alfaro M."/>
            <person name="Sun H."/>
            <person name="Tritt A."/>
            <person name="Yoshinaga Y."/>
            <person name="Zwiers L.-H."/>
            <person name="Turgeon B."/>
            <person name="Goodwin S."/>
            <person name="Spatafora J."/>
            <person name="Crous P."/>
            <person name="Grigoriev I."/>
        </authorList>
    </citation>
    <scope>NUCLEOTIDE SEQUENCE</scope>
    <source>
        <strain evidence="1 3">CBS 304.34</strain>
    </source>
</reference>
<evidence type="ECO:0000313" key="1">
    <source>
        <dbReference type="EMBL" id="KAF2804179.1"/>
    </source>
</evidence>
<dbReference type="GeneID" id="54455355"/>
<name>A0A6A6Y6E1_9PEZI</name>
<proteinExistence type="predicted"/>
<feature type="non-terminal residue" evidence="1">
    <location>
        <position position="81"/>
    </location>
</feature>
<reference evidence="3" key="2">
    <citation type="submission" date="2020-04" db="EMBL/GenBank/DDBJ databases">
        <authorList>
            <consortium name="NCBI Genome Project"/>
        </authorList>
    </citation>
    <scope>NUCLEOTIDE SEQUENCE</scope>
    <source>
        <strain evidence="3">CBS 304.34</strain>
    </source>
</reference>
<keyword evidence="2" id="KW-1185">Reference proteome</keyword>
<feature type="non-terminal residue" evidence="1">
    <location>
        <position position="1"/>
    </location>
</feature>
<organism evidence="1">
    <name type="scientific">Mytilinidion resinicola</name>
    <dbReference type="NCBI Taxonomy" id="574789"/>
    <lineage>
        <taxon>Eukaryota</taxon>
        <taxon>Fungi</taxon>
        <taxon>Dikarya</taxon>
        <taxon>Ascomycota</taxon>
        <taxon>Pezizomycotina</taxon>
        <taxon>Dothideomycetes</taxon>
        <taxon>Pleosporomycetidae</taxon>
        <taxon>Mytilinidiales</taxon>
        <taxon>Mytilinidiaceae</taxon>
        <taxon>Mytilinidion</taxon>
    </lineage>
</organism>
<accession>A0A6A6Y6E1</accession>
<sequence length="81" mass="8306">AATGSKGLIAGRMSGTPSFMRLPGSTLCQEVYTIHLAGPVANGDCGSWVMNADSGDLYGHIVAGSPESGVAYIIPAYQVFD</sequence>
<gene>
    <name evidence="1 3" type="ORF">BDZ99DRAFT_348118</name>
</gene>
<dbReference type="Proteomes" id="UP000504636">
    <property type="component" value="Unplaced"/>
</dbReference>
<dbReference type="AlphaFoldDB" id="A0A6A6Y6E1"/>
<protein>
    <submittedName>
        <fullName evidence="1 3">Uncharacterized protein</fullName>
    </submittedName>
</protein>
<reference evidence="3" key="3">
    <citation type="submission" date="2025-04" db="UniProtKB">
        <authorList>
            <consortium name="RefSeq"/>
        </authorList>
    </citation>
    <scope>IDENTIFICATION</scope>
    <source>
        <strain evidence="3">CBS 304.34</strain>
    </source>
</reference>
<dbReference type="EMBL" id="MU003714">
    <property type="protein sequence ID" value="KAF2804179.1"/>
    <property type="molecule type" value="Genomic_DNA"/>
</dbReference>
<evidence type="ECO:0000313" key="2">
    <source>
        <dbReference type="Proteomes" id="UP000504636"/>
    </source>
</evidence>